<feature type="compositionally biased region" description="Polar residues" evidence="13">
    <location>
        <begin position="299"/>
        <end position="320"/>
    </location>
</feature>
<keyword evidence="5" id="KW-0813">Transport</keyword>
<reference evidence="14 15" key="1">
    <citation type="journal article" date="2023" name="G3 (Bethesda)">
        <title>A chromosome-level genome assembly of Zasmidium syzygii isolated from banana leaves.</title>
        <authorList>
            <person name="van Westerhoven A.C."/>
            <person name="Mehrabi R."/>
            <person name="Talebi R."/>
            <person name="Steentjes M.B.F."/>
            <person name="Corcolon B."/>
            <person name="Chong P.A."/>
            <person name="Kema G.H.J."/>
            <person name="Seidl M.F."/>
        </authorList>
    </citation>
    <scope>NUCLEOTIDE SEQUENCE [LARGE SCALE GENOMIC DNA]</scope>
    <source>
        <strain evidence="14 15">P124</strain>
    </source>
</reference>
<evidence type="ECO:0000256" key="2">
    <source>
        <dbReference type="ARBA" id="ARBA00004623"/>
    </source>
</evidence>
<evidence type="ECO:0000256" key="3">
    <source>
        <dbReference type="ARBA" id="ARBA00009714"/>
    </source>
</evidence>
<dbReference type="InterPro" id="IPR026849">
    <property type="entry name" value="ATG2"/>
</dbReference>
<evidence type="ECO:0000256" key="9">
    <source>
        <dbReference type="ARBA" id="ARBA00023136"/>
    </source>
</evidence>
<feature type="region of interest" description="Disordered" evidence="13">
    <location>
        <begin position="333"/>
        <end position="359"/>
    </location>
</feature>
<gene>
    <name evidence="14" type="ORF">PRZ48_015277</name>
</gene>
<feature type="compositionally biased region" description="Basic and acidic residues" evidence="13">
    <location>
        <begin position="539"/>
        <end position="549"/>
    </location>
</feature>
<comment type="catalytic activity">
    <reaction evidence="11">
        <text>a 1,2-diacyl-sn-glycero-3-phosphoethanolamine(in) = a 1,2-diacyl-sn-glycero-3-phosphoethanolamine(out)</text>
        <dbReference type="Rhea" id="RHEA:38895"/>
        <dbReference type="ChEBI" id="CHEBI:64612"/>
    </reaction>
</comment>
<sequence length="2154" mass="235173">MSWWQKKVLGYGLRYGLAKTGLLEDKALDLDNLDITIGKKNVIELKDVGLNIKRITKLAQLPPCLRLETARVLSLRLTIPADFYQSSIVVEVDGVEIVAHMEEEVASNKQHGKQRARSPDTVRAPQHRKMNRRIPSPPPYDTGGLSDSEEELHIPTTEEVAKSFLKEEPVEEREELEAVVAARAGGVEESFVSESSASDDVGTGMGIGVPGFLSSFLQGLVDRFKVEVHNVQVKIETEVQNDVKNSIPVALKLRVGGAAIDKLETLDAGPGDRRRTVSLQDISLDILSEDTFLAELSDLPSQTSRTDSKSPTTRSPTSEQGAFDAIHASMEPTASALTDSHTSSRSLPQSMPPPASSLLQDSTATLDADRFADARSDDEPQHDQDLSASALSIRAGDDNISWGSRRSNTSAPADDLWKSMVSEEDLPESLLIQPERTGTPRAHSSRGSSPFTSRLRRPVSPYDRTLQSPGSWPRLDESAHHHRLQPSPGSWPNLEQSQHSAYEPLAQVLASSSQEITDNKRDALEQSEANIEQLQTSPERQDSPSDELMESRVFSHEEAQSMYMSAMTGSPQMTMPGGWQSDVLSDRSDSPDAARKPVPEDIAGLDGNILSKDTPSKLPSGNATPRAQTPAFVDPPMTRGSSSKTMSSRELVFIDRVSISIPTSQPPVEELPATAPNDPRAKSSYPHIAPGAFSAYSEMSGSRWRGSSSVHNNSHSVLFAPQNEPDFSSADSSLEVSIGVVTAQVDISTGRLLYALSTKAAAALETDTKAKPPAKSEDTAKSKPECSVEISRLRISLFEHFDIVAKLKDAPSDRHGTIDVCAEQIAFRQAKTTSLHTESFKLLLGGEDFLSFEPGNPSASQVNATDTQAISVSVSKNRVDVNRRPVTDVNLQIGQLHLTVDLALIDETFDSFGGLSGIMELGNSVLSECGANSPIASKPSSKGVRFAGEAEAAKSDPEIKLNGRLGGAVVILRGPPCSLLAKTGTVKAVYREHGIITTIDYISLSGPLVDDHTSSPANVNVSGLRLEFLNKPQDKDLERLLSLLTPSKDKFDDDDDILLDTLLRQRRRGALLRVMTDEVKLRVDHWDFLSTVAALGNDLSKLSAVTKYLPEDERPGVLTLVRLKAIEARLPVNERFGKARVAVKDLHLAHVGVPPLLAFSIGSVDANQVGGPTLIHSFVPLTGAENLPVIMARMLGDDSVKIKLFNLAAEYSVPVILDLTSMDQEEEPTELAAHLAQSVANLALNEALPQAGRQAQTKKMQIDLLVHDSAIGLTPQKLSSKAFLVLSDAQLTTAVPPEQSMAANLNLRQASLFITEHVVDDPIDPTISAQAPIDHSSNVTKALTQRNFVSIGTMRAAKVDFEAKEEDDEVTPKTIEVGVSVNLLLLETCADSTQTLFATLGGLSPPTPPSKEPKYLTEPMQVEDLMKSFSGEALPVPREEHRPPSVLYDADNPSVDDDEFESPSMSGIAASALEDEPDDILYQSQMAESLYGPVSGIFGMDEDEKTENESTAGDYPETAESLLEEDPFEMADAPVERMGDAALVRDLNRQCKPALSEEPVDLGLYEIEDLGYDALSGQQALGDGNRFNAPHVGDRSRKTNTTPKAPFKLRLRDTNIIWNLHDGYDWQRTRDGIAEVVEQVEQKAEERRARRRRSRTDPEDDESIIGDVLFNSIYIGVAANHDAEDLRRRINHTIDEDVSETASVPASALSRPTTAYSGTGQPPRQRHRRRLKLGRGKSHKLSFELKGMAVDVVVLPPGGEVVSSIDIRLKDFEIYDRIPSSTWRKFLTHRDDPSQREMSKPMFHIKLDNIKTIRSHAATDIMLHVTALPLRLHVDQDAQQFMLRFFAFKDETVPESEALDEDKSYISRIEVDDVELRLDYKPKNLDWMGLRAGKTSELMNVVTLEGANIRLRHAIIHGVGGFDQLHPKLDGLWTPDVIKNQLPQVVSGVAALRSLVNIGVGMRDVVAIPIKEYKKDGRVVRSIQKGAYHFGKTTTSELARLGAKVALGTQTFLTNAEELLNPTEPSSSRPGAGSRRVSAQDNWDDISDTEETEKPAVSAYASQPIGLMSGLRSARRYLEHDLLTARDALIAVQGEFLESRTPGSAAAAVARHAPTVILRPVIGASRAVGTTLLGVGNAVDRGNLRRVEDKYKPR</sequence>
<comment type="catalytic activity">
    <reaction evidence="12">
        <text>a 1,2-diacyl-sn-glycero-3-phosphocholine(in) = a 1,2-diacyl-sn-glycero-3-phosphocholine(out)</text>
        <dbReference type="Rhea" id="RHEA:38571"/>
        <dbReference type="ChEBI" id="CHEBI:57643"/>
    </reaction>
</comment>
<comment type="caution">
    <text evidence="14">The sequence shown here is derived from an EMBL/GenBank/DDBJ whole genome shotgun (WGS) entry which is preliminary data.</text>
</comment>
<feature type="region of interest" description="Disordered" evidence="13">
    <location>
        <begin position="398"/>
        <end position="417"/>
    </location>
</feature>
<feature type="region of interest" description="Disordered" evidence="13">
    <location>
        <begin position="664"/>
        <end position="683"/>
    </location>
</feature>
<keyword evidence="9" id="KW-0472">Membrane</keyword>
<keyword evidence="7" id="KW-0072">Autophagy</keyword>
<evidence type="ECO:0000256" key="6">
    <source>
        <dbReference type="ARBA" id="ARBA00022824"/>
    </source>
</evidence>
<evidence type="ECO:0000256" key="7">
    <source>
        <dbReference type="ARBA" id="ARBA00023006"/>
    </source>
</evidence>
<comment type="catalytic activity">
    <reaction evidence="10">
        <text>a 1,2-diacyl-sn-glycero-3-phospho-L-serine(in) = a 1,2-diacyl-sn-glycero-3-phospho-L-serine(out)</text>
        <dbReference type="Rhea" id="RHEA:38663"/>
        <dbReference type="ChEBI" id="CHEBI:57262"/>
    </reaction>
</comment>
<feature type="region of interest" description="Disordered" evidence="13">
    <location>
        <begin position="2016"/>
        <end position="2043"/>
    </location>
</feature>
<keyword evidence="6" id="KW-0256">Endoplasmic reticulum</keyword>
<feature type="compositionally biased region" description="Polar residues" evidence="13">
    <location>
        <begin position="487"/>
        <end position="500"/>
    </location>
</feature>
<feature type="region of interest" description="Disordered" evidence="13">
    <location>
        <begin position="105"/>
        <end position="151"/>
    </location>
</feature>
<feature type="region of interest" description="Disordered" evidence="13">
    <location>
        <begin position="1641"/>
        <end position="1661"/>
    </location>
</feature>
<dbReference type="PANTHER" id="PTHR13190">
    <property type="entry name" value="AUTOPHAGY-RELATED 2, ISOFORM A"/>
    <property type="match status" value="1"/>
</dbReference>
<evidence type="ECO:0000256" key="11">
    <source>
        <dbReference type="ARBA" id="ARBA00024615"/>
    </source>
</evidence>
<feature type="compositionally biased region" description="Polar residues" evidence="13">
    <location>
        <begin position="527"/>
        <end position="538"/>
    </location>
</feature>
<accession>A0ABR0DWQ0</accession>
<feature type="region of interest" description="Disordered" evidence="13">
    <location>
        <begin position="434"/>
        <end position="549"/>
    </location>
</feature>
<feature type="region of interest" description="Disordered" evidence="13">
    <location>
        <begin position="1698"/>
        <end position="1731"/>
    </location>
</feature>
<dbReference type="Proteomes" id="UP001305779">
    <property type="component" value="Unassembled WGS sequence"/>
</dbReference>
<dbReference type="PANTHER" id="PTHR13190:SF1">
    <property type="entry name" value="AUTOPHAGY-RELATED 2, ISOFORM A"/>
    <property type="match status" value="1"/>
</dbReference>
<feature type="compositionally biased region" description="Low complexity" evidence="13">
    <location>
        <begin position="2025"/>
        <end position="2039"/>
    </location>
</feature>
<organism evidence="14 15">
    <name type="scientific">Zasmidium cellare</name>
    <name type="common">Wine cellar mold</name>
    <name type="synonym">Racodium cellare</name>
    <dbReference type="NCBI Taxonomy" id="395010"/>
    <lineage>
        <taxon>Eukaryota</taxon>
        <taxon>Fungi</taxon>
        <taxon>Dikarya</taxon>
        <taxon>Ascomycota</taxon>
        <taxon>Pezizomycotina</taxon>
        <taxon>Dothideomycetes</taxon>
        <taxon>Dothideomycetidae</taxon>
        <taxon>Mycosphaerellales</taxon>
        <taxon>Mycosphaerellaceae</taxon>
        <taxon>Zasmidium</taxon>
    </lineage>
</organism>
<evidence type="ECO:0000313" key="14">
    <source>
        <dbReference type="EMBL" id="KAK4493610.1"/>
    </source>
</evidence>
<comment type="subcellular location">
    <subcellularLocation>
        <location evidence="1">Endoplasmic reticulum membrane</location>
        <topology evidence="1">Peripheral membrane protein</topology>
    </subcellularLocation>
    <subcellularLocation>
        <location evidence="2">Preautophagosomal structure membrane</location>
        <topology evidence="2">Peripheral membrane protein</topology>
    </subcellularLocation>
</comment>
<comment type="similarity">
    <text evidence="3">Belongs to the ATG2 family.</text>
</comment>
<evidence type="ECO:0000256" key="10">
    <source>
        <dbReference type="ARBA" id="ARBA00024479"/>
    </source>
</evidence>
<evidence type="ECO:0000256" key="13">
    <source>
        <dbReference type="SAM" id="MobiDB-lite"/>
    </source>
</evidence>
<evidence type="ECO:0000256" key="1">
    <source>
        <dbReference type="ARBA" id="ARBA00004406"/>
    </source>
</evidence>
<proteinExistence type="inferred from homology"/>
<feature type="region of interest" description="Disordered" evidence="13">
    <location>
        <begin position="570"/>
        <end position="647"/>
    </location>
</feature>
<feature type="compositionally biased region" description="Polar residues" evidence="13">
    <location>
        <begin position="611"/>
        <end position="627"/>
    </location>
</feature>
<keyword evidence="15" id="KW-1185">Reference proteome</keyword>
<feature type="compositionally biased region" description="Basic and acidic residues" evidence="13">
    <location>
        <begin position="584"/>
        <end position="599"/>
    </location>
</feature>
<evidence type="ECO:0000256" key="4">
    <source>
        <dbReference type="ARBA" id="ARBA00018070"/>
    </source>
</evidence>
<feature type="compositionally biased region" description="Polar residues" evidence="13">
    <location>
        <begin position="335"/>
        <end position="349"/>
    </location>
</feature>
<dbReference type="Pfam" id="PF13329">
    <property type="entry name" value="ATG2_CAD"/>
    <property type="match status" value="1"/>
</dbReference>
<keyword evidence="8" id="KW-0445">Lipid transport</keyword>
<name>A0ABR0DWQ0_ZASCE</name>
<feature type="compositionally biased region" description="Polar residues" evidence="13">
    <location>
        <begin position="1700"/>
        <end position="1719"/>
    </location>
</feature>
<evidence type="ECO:0000256" key="5">
    <source>
        <dbReference type="ARBA" id="ARBA00022448"/>
    </source>
</evidence>
<feature type="compositionally biased region" description="Polar residues" evidence="13">
    <location>
        <begin position="401"/>
        <end position="411"/>
    </location>
</feature>
<evidence type="ECO:0000256" key="8">
    <source>
        <dbReference type="ARBA" id="ARBA00023055"/>
    </source>
</evidence>
<dbReference type="EMBL" id="JAXOVC010000016">
    <property type="protein sequence ID" value="KAK4493610.1"/>
    <property type="molecule type" value="Genomic_DNA"/>
</dbReference>
<evidence type="ECO:0000256" key="12">
    <source>
        <dbReference type="ARBA" id="ARBA00024631"/>
    </source>
</evidence>
<feature type="region of interest" description="Disordered" evidence="13">
    <location>
        <begin position="297"/>
        <end position="320"/>
    </location>
</feature>
<protein>
    <recommendedName>
        <fullName evidence="4">Autophagy-related protein 2</fullName>
    </recommendedName>
</protein>
<evidence type="ECO:0000313" key="15">
    <source>
        <dbReference type="Proteomes" id="UP001305779"/>
    </source>
</evidence>